<dbReference type="OrthoDB" id="176710at2"/>
<dbReference type="GO" id="GO:1990281">
    <property type="term" value="C:efflux pump complex"/>
    <property type="evidence" value="ECO:0007669"/>
    <property type="project" value="TreeGrafter"/>
</dbReference>
<dbReference type="HOGENOM" id="CLU_018816_1_4_7"/>
<dbReference type="PANTHER" id="PTHR30469:SF15">
    <property type="entry name" value="HLYD FAMILY OF SECRETION PROTEINS"/>
    <property type="match status" value="1"/>
</dbReference>
<dbReference type="Proteomes" id="UP000011721">
    <property type="component" value="Chromosome"/>
</dbReference>
<dbReference type="GO" id="GO:0015562">
    <property type="term" value="F:efflux transmembrane transporter activity"/>
    <property type="evidence" value="ECO:0007669"/>
    <property type="project" value="TreeGrafter"/>
</dbReference>
<dbReference type="EMBL" id="CP003985">
    <property type="protein sequence ID" value="AGF77641.1"/>
    <property type="molecule type" value="Genomic_DNA"/>
</dbReference>
<protein>
    <submittedName>
        <fullName evidence="8">RND family efflux transporter, MFP subunit</fullName>
    </submittedName>
</protein>
<sequence>MSWNNTVFGALLLCGIFVFPGCKGQEEHPKSEAIPLATLAVEVDLVREELVRSRIEVVGTLEAVERASISSRISGQIIELPVVLGSRVEQGDILVKISAGEISAKLLQAEAQLSQARRNLAREKNLQKQGASTEETVKTLTDVTRIAEAAYKEARTMLDYTTITAPFSGTITNKIANIGDLAAPGKLLLQIENGEDLQVLAQVPEALLLKVSVGDSLSVDIPAANLILIGEVAEVAPAADPMSRTAPVKINIPSGPDLRVGQFARIGLEGSGETTVMITESAVLQRGQMEVVFVVDKKEKIARMRLVRTGAVYDGAVEIISGLEPGDLVVVGNNDKLQDGQPLDITNK</sequence>
<organism evidence="8 9">
    <name type="scientific">Desulfocapsa sulfexigens (strain DSM 10523 / SB164P1)</name>
    <dbReference type="NCBI Taxonomy" id="1167006"/>
    <lineage>
        <taxon>Bacteria</taxon>
        <taxon>Pseudomonadati</taxon>
        <taxon>Thermodesulfobacteriota</taxon>
        <taxon>Desulfobulbia</taxon>
        <taxon>Desulfobulbales</taxon>
        <taxon>Desulfocapsaceae</taxon>
        <taxon>Desulfocapsa</taxon>
    </lineage>
</organism>
<evidence type="ECO:0000313" key="8">
    <source>
        <dbReference type="EMBL" id="AGF77641.1"/>
    </source>
</evidence>
<dbReference type="Pfam" id="PF25917">
    <property type="entry name" value="BSH_RND"/>
    <property type="match status" value="1"/>
</dbReference>
<evidence type="ECO:0000256" key="4">
    <source>
        <dbReference type="SAM" id="Coils"/>
    </source>
</evidence>
<name>M1PMH0_DESSD</name>
<keyword evidence="9" id="KW-1185">Reference proteome</keyword>
<keyword evidence="4" id="KW-0175">Coiled coil</keyword>
<dbReference type="Pfam" id="PF25954">
    <property type="entry name" value="Beta-barrel_RND_2"/>
    <property type="match status" value="1"/>
</dbReference>
<evidence type="ECO:0000256" key="1">
    <source>
        <dbReference type="ARBA" id="ARBA00004196"/>
    </source>
</evidence>
<feature type="domain" description="CusB-like beta-barrel" evidence="6">
    <location>
        <begin position="200"/>
        <end position="270"/>
    </location>
</feature>
<dbReference type="Pfam" id="PF25967">
    <property type="entry name" value="RND-MFP_C"/>
    <property type="match status" value="1"/>
</dbReference>
<dbReference type="Gene3D" id="2.40.50.100">
    <property type="match status" value="1"/>
</dbReference>
<dbReference type="Gene3D" id="2.40.30.170">
    <property type="match status" value="1"/>
</dbReference>
<evidence type="ECO:0000259" key="7">
    <source>
        <dbReference type="Pfam" id="PF25967"/>
    </source>
</evidence>
<evidence type="ECO:0000259" key="6">
    <source>
        <dbReference type="Pfam" id="PF25954"/>
    </source>
</evidence>
<proteinExistence type="inferred from homology"/>
<dbReference type="NCBIfam" id="TIGR01730">
    <property type="entry name" value="RND_mfp"/>
    <property type="match status" value="1"/>
</dbReference>
<dbReference type="KEGG" id="dsf:UWK_01069"/>
<accession>M1PMH0</accession>
<comment type="similarity">
    <text evidence="2">Belongs to the membrane fusion protein (MFP) (TC 8.A.1) family.</text>
</comment>
<dbReference type="STRING" id="1167006.UWK_01069"/>
<feature type="coiled-coil region" evidence="4">
    <location>
        <begin position="99"/>
        <end position="126"/>
    </location>
</feature>
<feature type="domain" description="Multidrug resistance protein MdtA-like barrel-sandwich hybrid" evidence="5">
    <location>
        <begin position="66"/>
        <end position="186"/>
    </location>
</feature>
<evidence type="ECO:0000256" key="3">
    <source>
        <dbReference type="ARBA" id="ARBA00022448"/>
    </source>
</evidence>
<gene>
    <name evidence="8" type="ordered locus">UWK_01069</name>
</gene>
<dbReference type="Gene3D" id="1.10.287.470">
    <property type="entry name" value="Helix hairpin bin"/>
    <property type="match status" value="1"/>
</dbReference>
<keyword evidence="3" id="KW-0813">Transport</keyword>
<dbReference type="SUPFAM" id="SSF111369">
    <property type="entry name" value="HlyD-like secretion proteins"/>
    <property type="match status" value="1"/>
</dbReference>
<dbReference type="Gene3D" id="2.40.420.20">
    <property type="match status" value="1"/>
</dbReference>
<dbReference type="eggNOG" id="COG0845">
    <property type="taxonomic scope" value="Bacteria"/>
</dbReference>
<dbReference type="InterPro" id="IPR058627">
    <property type="entry name" value="MdtA-like_C"/>
</dbReference>
<comment type="subcellular location">
    <subcellularLocation>
        <location evidence="1">Cell envelope</location>
    </subcellularLocation>
</comment>
<dbReference type="AlphaFoldDB" id="M1PMH0"/>
<evidence type="ECO:0000313" key="9">
    <source>
        <dbReference type="Proteomes" id="UP000011721"/>
    </source>
</evidence>
<dbReference type="InterPro" id="IPR058792">
    <property type="entry name" value="Beta-barrel_RND_2"/>
</dbReference>
<dbReference type="RefSeq" id="WP_015403337.1">
    <property type="nucleotide sequence ID" value="NC_020304.1"/>
</dbReference>
<feature type="domain" description="Multidrug resistance protein MdtA-like C-terminal permuted SH3" evidence="7">
    <location>
        <begin position="286"/>
        <end position="335"/>
    </location>
</feature>
<evidence type="ECO:0000259" key="5">
    <source>
        <dbReference type="Pfam" id="PF25917"/>
    </source>
</evidence>
<reference evidence="9" key="1">
    <citation type="journal article" date="2013" name="Stand. Genomic Sci.">
        <title>Complete genome sequence of Desulfocapsa sulfexigens, a marine deltaproteobacterium specialized in disproportionating inorganic sulfur compounds.</title>
        <authorList>
            <person name="Finster K.W."/>
            <person name="Kjeldsen K.U."/>
            <person name="Kube M."/>
            <person name="Reinhardt R."/>
            <person name="Mussmann M."/>
            <person name="Amann R."/>
            <person name="Schreiber L."/>
        </authorList>
    </citation>
    <scope>NUCLEOTIDE SEQUENCE [LARGE SCALE GENOMIC DNA]</scope>
    <source>
        <strain evidence="9">DSM 10523 / SB164P1</strain>
    </source>
</reference>
<dbReference type="PANTHER" id="PTHR30469">
    <property type="entry name" value="MULTIDRUG RESISTANCE PROTEIN MDTA"/>
    <property type="match status" value="1"/>
</dbReference>
<dbReference type="InterPro" id="IPR058625">
    <property type="entry name" value="MdtA-like_BSH"/>
</dbReference>
<dbReference type="InterPro" id="IPR006143">
    <property type="entry name" value="RND_pump_MFP"/>
</dbReference>
<evidence type="ECO:0000256" key="2">
    <source>
        <dbReference type="ARBA" id="ARBA00009477"/>
    </source>
</evidence>